<accession>A0ACB6ZRI5</accession>
<reference evidence="1" key="1">
    <citation type="submission" date="2019-10" db="EMBL/GenBank/DDBJ databases">
        <authorList>
            <consortium name="DOE Joint Genome Institute"/>
            <person name="Kuo A."/>
            <person name="Miyauchi S."/>
            <person name="Kiss E."/>
            <person name="Drula E."/>
            <person name="Kohler A."/>
            <person name="Sanchez-Garcia M."/>
            <person name="Andreopoulos B."/>
            <person name="Barry K.W."/>
            <person name="Bonito G."/>
            <person name="Buee M."/>
            <person name="Carver A."/>
            <person name="Chen C."/>
            <person name="Cichocki N."/>
            <person name="Clum A."/>
            <person name="Culley D."/>
            <person name="Crous P.W."/>
            <person name="Fauchery L."/>
            <person name="Girlanda M."/>
            <person name="Hayes R."/>
            <person name="Keri Z."/>
            <person name="Labutti K."/>
            <person name="Lipzen A."/>
            <person name="Lombard V."/>
            <person name="Magnuson J."/>
            <person name="Maillard F."/>
            <person name="Morin E."/>
            <person name="Murat C."/>
            <person name="Nolan M."/>
            <person name="Ohm R."/>
            <person name="Pangilinan J."/>
            <person name="Pereira M."/>
            <person name="Perotto S."/>
            <person name="Peter M."/>
            <person name="Riley R."/>
            <person name="Sitrit Y."/>
            <person name="Stielow B."/>
            <person name="Szollosi G."/>
            <person name="Zifcakova L."/>
            <person name="Stursova M."/>
            <person name="Spatafora J.W."/>
            <person name="Tedersoo L."/>
            <person name="Vaario L.-M."/>
            <person name="Yamada A."/>
            <person name="Yan M."/>
            <person name="Wang P."/>
            <person name="Xu J."/>
            <person name="Bruns T."/>
            <person name="Baldrian P."/>
            <person name="Vilgalys R."/>
            <person name="Henrissat B."/>
            <person name="Grigoriev I.V."/>
            <person name="Hibbett D."/>
            <person name="Nagy L.G."/>
            <person name="Martin F.M."/>
        </authorList>
    </citation>
    <scope>NUCLEOTIDE SEQUENCE</scope>
    <source>
        <strain evidence="1">P2</strain>
    </source>
</reference>
<comment type="caution">
    <text evidence="1">The sequence shown here is derived from an EMBL/GenBank/DDBJ whole genome shotgun (WGS) entry which is preliminary data.</text>
</comment>
<reference evidence="1" key="2">
    <citation type="journal article" date="2020" name="Nat. Commun.">
        <title>Large-scale genome sequencing of mycorrhizal fungi provides insights into the early evolution of symbiotic traits.</title>
        <authorList>
            <person name="Miyauchi S."/>
            <person name="Kiss E."/>
            <person name="Kuo A."/>
            <person name="Drula E."/>
            <person name="Kohler A."/>
            <person name="Sanchez-Garcia M."/>
            <person name="Morin E."/>
            <person name="Andreopoulos B."/>
            <person name="Barry K.W."/>
            <person name="Bonito G."/>
            <person name="Buee M."/>
            <person name="Carver A."/>
            <person name="Chen C."/>
            <person name="Cichocki N."/>
            <person name="Clum A."/>
            <person name="Culley D."/>
            <person name="Crous P.W."/>
            <person name="Fauchery L."/>
            <person name="Girlanda M."/>
            <person name="Hayes R.D."/>
            <person name="Keri Z."/>
            <person name="LaButti K."/>
            <person name="Lipzen A."/>
            <person name="Lombard V."/>
            <person name="Magnuson J."/>
            <person name="Maillard F."/>
            <person name="Murat C."/>
            <person name="Nolan M."/>
            <person name="Ohm R.A."/>
            <person name="Pangilinan J."/>
            <person name="Pereira M.F."/>
            <person name="Perotto S."/>
            <person name="Peter M."/>
            <person name="Pfister S."/>
            <person name="Riley R."/>
            <person name="Sitrit Y."/>
            <person name="Stielow J.B."/>
            <person name="Szollosi G."/>
            <person name="Zifcakova L."/>
            <person name="Stursova M."/>
            <person name="Spatafora J.W."/>
            <person name="Tedersoo L."/>
            <person name="Vaario L.M."/>
            <person name="Yamada A."/>
            <person name="Yan M."/>
            <person name="Wang P."/>
            <person name="Xu J."/>
            <person name="Bruns T."/>
            <person name="Baldrian P."/>
            <person name="Vilgalys R."/>
            <person name="Dunand C."/>
            <person name="Henrissat B."/>
            <person name="Grigoriev I.V."/>
            <person name="Hibbett D."/>
            <person name="Nagy L.G."/>
            <person name="Martin F.M."/>
        </authorList>
    </citation>
    <scope>NUCLEOTIDE SEQUENCE</scope>
    <source>
        <strain evidence="1">P2</strain>
    </source>
</reference>
<proteinExistence type="predicted"/>
<dbReference type="EMBL" id="MU117971">
    <property type="protein sequence ID" value="KAF9652005.1"/>
    <property type="molecule type" value="Genomic_DNA"/>
</dbReference>
<protein>
    <submittedName>
        <fullName evidence="1">Uncharacterized protein</fullName>
    </submittedName>
</protein>
<name>A0ACB6ZRI5_THEGA</name>
<keyword evidence="2" id="KW-1185">Reference proteome</keyword>
<gene>
    <name evidence="1" type="ORF">BDM02DRAFT_3199844</name>
</gene>
<evidence type="ECO:0000313" key="1">
    <source>
        <dbReference type="EMBL" id="KAF9652005.1"/>
    </source>
</evidence>
<sequence length="351" mass="38556">MPVTVVTRAAAEPTFRNLRFIDIGVNLTDPVFRGYHHGKKRHDDDLDMVLERSRLAGVKSMIITGGSLHESKEALQLAGTHGFYATIGCHPTRSGQFDKFRGGPSAYLDALDNLIEKHLQGKGRVVAVGECGLDYDRTHFADPETQRKHFRSQLNLAKKYHLPLFLHSRAAHADFVKILRGEGFGEDGGKAVGGNGGVVHSFTGTAEEVAELVQMGFHISVNGCSMKTEANLAAVKAIPPGKIMFETDSPWCSMTVSHASRPHIDTLPQSLRPLYFPPDAKPERFVYGKPVKGRNESCAIGGVAWVLHRMNEGVAFERITERAWKNTVEVFGLDELRDEVKVESAPASVST</sequence>
<organism evidence="1 2">
    <name type="scientific">Thelephora ganbajun</name>
    <name type="common">Ganba fungus</name>
    <dbReference type="NCBI Taxonomy" id="370292"/>
    <lineage>
        <taxon>Eukaryota</taxon>
        <taxon>Fungi</taxon>
        <taxon>Dikarya</taxon>
        <taxon>Basidiomycota</taxon>
        <taxon>Agaricomycotina</taxon>
        <taxon>Agaricomycetes</taxon>
        <taxon>Thelephorales</taxon>
        <taxon>Thelephoraceae</taxon>
        <taxon>Thelephora</taxon>
    </lineage>
</organism>
<dbReference type="Proteomes" id="UP000886501">
    <property type="component" value="Unassembled WGS sequence"/>
</dbReference>
<evidence type="ECO:0000313" key="2">
    <source>
        <dbReference type="Proteomes" id="UP000886501"/>
    </source>
</evidence>